<dbReference type="PANTHER" id="PTHR11946">
    <property type="entry name" value="VALYL-TRNA SYNTHETASES"/>
    <property type="match status" value="1"/>
</dbReference>
<feature type="non-terminal residue" evidence="10">
    <location>
        <position position="1"/>
    </location>
</feature>
<gene>
    <name evidence="10" type="ORF">LCGC14_2792400</name>
</gene>
<name>A0A0F9AYT0_9ZZZZ</name>
<dbReference type="Pfam" id="PF08264">
    <property type="entry name" value="Anticodon_1"/>
    <property type="match status" value="1"/>
</dbReference>
<dbReference type="SUPFAM" id="SSF47323">
    <property type="entry name" value="Anticodon-binding domain of a subclass of class I aminoacyl-tRNA synthetases"/>
    <property type="match status" value="1"/>
</dbReference>
<dbReference type="EMBL" id="LAZR01052177">
    <property type="protein sequence ID" value="KKK83534.1"/>
    <property type="molecule type" value="Genomic_DNA"/>
</dbReference>
<evidence type="ECO:0000256" key="3">
    <source>
        <dbReference type="ARBA" id="ARBA00022741"/>
    </source>
</evidence>
<dbReference type="GO" id="GO:0006438">
    <property type="term" value="P:valyl-tRNA aminoacylation"/>
    <property type="evidence" value="ECO:0007669"/>
    <property type="project" value="InterPro"/>
</dbReference>
<feature type="domain" description="Methionyl/Valyl/Leucyl/Isoleucyl-tRNA synthetase anticodon-binding" evidence="9">
    <location>
        <begin position="1"/>
        <end position="94"/>
    </location>
</feature>
<dbReference type="GO" id="GO:0005829">
    <property type="term" value="C:cytosol"/>
    <property type="evidence" value="ECO:0007669"/>
    <property type="project" value="TreeGrafter"/>
</dbReference>
<comment type="caution">
    <text evidence="10">The sequence shown here is derived from an EMBL/GenBank/DDBJ whole genome shotgun (WGS) entry which is preliminary data.</text>
</comment>
<dbReference type="InterPro" id="IPR013155">
    <property type="entry name" value="M/V/L/I-tRNA-synth_anticd-bd"/>
</dbReference>
<evidence type="ECO:0000256" key="1">
    <source>
        <dbReference type="ARBA" id="ARBA00013169"/>
    </source>
</evidence>
<keyword evidence="4" id="KW-0067">ATP-binding</keyword>
<dbReference type="Gene3D" id="1.10.730.10">
    <property type="entry name" value="Isoleucyl-tRNA Synthetase, Domain 1"/>
    <property type="match status" value="1"/>
</dbReference>
<keyword evidence="3" id="KW-0547">Nucleotide-binding</keyword>
<organism evidence="10">
    <name type="scientific">marine sediment metagenome</name>
    <dbReference type="NCBI Taxonomy" id="412755"/>
    <lineage>
        <taxon>unclassified sequences</taxon>
        <taxon>metagenomes</taxon>
        <taxon>ecological metagenomes</taxon>
    </lineage>
</organism>
<evidence type="ECO:0000256" key="2">
    <source>
        <dbReference type="ARBA" id="ARBA00022598"/>
    </source>
</evidence>
<accession>A0A0F9AYT0</accession>
<sequence>ELENVKQEITRHYEKFEFHLAGEKAYDYFWNTFANTILEDAKLRLRESDENAYYLLETILRECLKMLHPFMPFVTEAVYQKLELGDRMLMVEKW</sequence>
<dbReference type="AlphaFoldDB" id="A0A0F9AYT0"/>
<reference evidence="10" key="1">
    <citation type="journal article" date="2015" name="Nature">
        <title>Complex archaea that bridge the gap between prokaryotes and eukaryotes.</title>
        <authorList>
            <person name="Spang A."/>
            <person name="Saw J.H."/>
            <person name="Jorgensen S.L."/>
            <person name="Zaremba-Niedzwiedzka K."/>
            <person name="Martijn J."/>
            <person name="Lind A.E."/>
            <person name="van Eijk R."/>
            <person name="Schleper C."/>
            <person name="Guy L."/>
            <person name="Ettema T.J."/>
        </authorList>
    </citation>
    <scope>NUCLEOTIDE SEQUENCE</scope>
</reference>
<evidence type="ECO:0000313" key="10">
    <source>
        <dbReference type="EMBL" id="KKK83534.1"/>
    </source>
</evidence>
<keyword evidence="5" id="KW-0648">Protein biosynthesis</keyword>
<evidence type="ECO:0000256" key="6">
    <source>
        <dbReference type="ARBA" id="ARBA00023146"/>
    </source>
</evidence>
<protein>
    <recommendedName>
        <fullName evidence="1">valine--tRNA ligase</fullName>
        <ecNumber evidence="1">6.1.1.9</ecNumber>
    </recommendedName>
    <alternativeName>
        <fullName evidence="7">Valyl-tRNA synthetase</fullName>
    </alternativeName>
</protein>
<evidence type="ECO:0000256" key="7">
    <source>
        <dbReference type="ARBA" id="ARBA00029936"/>
    </source>
</evidence>
<dbReference type="InterPro" id="IPR002303">
    <property type="entry name" value="Valyl-tRNA_ligase"/>
</dbReference>
<dbReference type="PANTHER" id="PTHR11946:SF93">
    <property type="entry name" value="VALINE--TRNA LIGASE, CHLOROPLASTIC_MITOCHONDRIAL 2"/>
    <property type="match status" value="1"/>
</dbReference>
<evidence type="ECO:0000256" key="5">
    <source>
        <dbReference type="ARBA" id="ARBA00022917"/>
    </source>
</evidence>
<dbReference type="GO" id="GO:0005524">
    <property type="term" value="F:ATP binding"/>
    <property type="evidence" value="ECO:0007669"/>
    <property type="project" value="UniProtKB-KW"/>
</dbReference>
<evidence type="ECO:0000256" key="4">
    <source>
        <dbReference type="ARBA" id="ARBA00022840"/>
    </source>
</evidence>
<evidence type="ECO:0000259" key="9">
    <source>
        <dbReference type="Pfam" id="PF08264"/>
    </source>
</evidence>
<evidence type="ECO:0000256" key="8">
    <source>
        <dbReference type="ARBA" id="ARBA00047552"/>
    </source>
</evidence>
<comment type="catalytic activity">
    <reaction evidence="8">
        <text>tRNA(Val) + L-valine + ATP = L-valyl-tRNA(Val) + AMP + diphosphate</text>
        <dbReference type="Rhea" id="RHEA:10704"/>
        <dbReference type="Rhea" id="RHEA-COMP:9672"/>
        <dbReference type="Rhea" id="RHEA-COMP:9708"/>
        <dbReference type="ChEBI" id="CHEBI:30616"/>
        <dbReference type="ChEBI" id="CHEBI:33019"/>
        <dbReference type="ChEBI" id="CHEBI:57762"/>
        <dbReference type="ChEBI" id="CHEBI:78442"/>
        <dbReference type="ChEBI" id="CHEBI:78537"/>
        <dbReference type="ChEBI" id="CHEBI:456215"/>
        <dbReference type="EC" id="6.1.1.9"/>
    </reaction>
</comment>
<dbReference type="GO" id="GO:0004832">
    <property type="term" value="F:valine-tRNA ligase activity"/>
    <property type="evidence" value="ECO:0007669"/>
    <property type="project" value="UniProtKB-EC"/>
</dbReference>
<keyword evidence="2" id="KW-0436">Ligase</keyword>
<dbReference type="EC" id="6.1.1.9" evidence="1"/>
<proteinExistence type="predicted"/>
<dbReference type="InterPro" id="IPR009080">
    <property type="entry name" value="tRNAsynth_Ia_anticodon-bd"/>
</dbReference>
<keyword evidence="6" id="KW-0030">Aminoacyl-tRNA synthetase</keyword>